<dbReference type="PROSITE" id="PS52004">
    <property type="entry name" value="KS3_2"/>
    <property type="match status" value="1"/>
</dbReference>
<protein>
    <submittedName>
        <fullName evidence="12">Uncharacterized protein</fullName>
    </submittedName>
</protein>
<dbReference type="EMBL" id="GL871482">
    <property type="protein sequence ID" value="EGC29114.1"/>
    <property type="molecule type" value="Genomic_DNA"/>
</dbReference>
<sequence>MNNNFINNNHTNKEPIAVVGIGCRFPGNVNNYNDFVKVVKSGKDCLTKIPSDRWNADVISRKQPKLNNRIGGFIENIDKFDNQFFSISPKEAQNTDPQQRLLLHIVIEALEDAKISLDQIKGNKIGVFIGSSSSDYLRGFDSSEINQFSTPGTNSSFLSNRLSYFLDVNGPSITVNTACAASMTAVHLGLTSIWNGETKCSIVGGVNIISSPLQSLDYGKAGLLNTEIDGRCYSFDPRASGYVRAEGGGILVLKPLSQAIEDKDEIYSLFLNSGNNSNGKTPSGITSPRASCQESLIGSLIKESNIDFNKIGYFECHGTGTEMGDSNEMSAIGNSIGLNKSSPLIIGSVKSGIGHLEGASGICGIIKTIACIKEKFLPPQCKFSGYNPKIPFEQLNLKVLTSCQEWNDIERIAGVNSFGVGGSNANVFLSSFEPNNYIDSTSFSPLSNSTTPLFSSSSSPLLSSTSSTLTTFESESDTSSNITPRPNESINTFDIVTLSVTSQDKNDLKDRVNDVLNEITKLEESNSSKDFFKNICYSTTNRVSHFSNRLVILASDLNDFKVKAKSFLNDQIDPSNKSTIYHSENYQKMDKKKLGFIFSGQGQQWNLMGNDLYLNNKTFKREMNKFSSLFQAVSGWSIVEKLYEKPVSVDTIHETWLAQPSIAAVQYSLSIVLRELGIEPSLTIGHSLGEMPAAYFAGVISLEDMVKLLWLRSHLQNKTSGTGRMEVIISSREDVESLIFKHGFFGKISICGNNSAKGCAVAGDNHSMDEFSTVLTKENLVHREIRTNAAFHSYLMDPIKEEFYKLFPSDIETKESLIPFYSTTYGRFFTSTECKEILLSPDYWWKNIREAVLFKESMDSILKNNVVNGFVEISSHPIVSYFTNQLIKSNNSKVLLFQTLSKDTNPMDCIVTLLSKLYISGIDIKWETLYEPRHYCAIKLPPRKWRLDSFWMENNQKKIDRINPPKFSSLEKRLFSVTPSFEVRLNQERFKYLNDHKIQGIPIVPFAFFVELVYSSIADLQVNQSFEIKDFEITSAITIDSKMSNIIGVNFNSDATMFEIGSVQSTLPTQKWNIHARGTIIYGSDYLKSSKFNYSKLSSIQGVKSFNNSDEFYNEILEYQYEYGPSFRSLKKATLIDENTQYSYLELNKCKELSTHLSCDFRGIHPSLFDAILQSAFIPACNKEKGLWLPTKIGSYSLNLPSLENQFIDINSPLHCLSKVNSFPTFNSFSTSVQIFDSNGIIIAEIKDLQMKLVSKVNHTSNKTTTIEKSHSNLKNENESQAISILSEYQWNKDEISISTPIKYTDSYQTIIFCSTNLNNNPLLDSTIKSLIDNGHDEDKIFIVSPPPNENDQYNNRIIINYTDNESDYDGLFAIINNKGLSITNFILLPNFYTSSSETQSKEFDNYDNQKDPETLLLFKRSNISILNLEKSIIKNNLKGRFFLITEGAQSVFQETNNEKINLDQYQTIGLARVFSNEYPLMECSMIDIEKDTDCNLVTQQINSTQLYKWEVAYRKNQVYSYKLTSIHGNKNQSKNTIDRSNNYYRVELSDKGVISDLVIKQVKQLTCKPNQVQVRVKYCSLNFRDILKSLGRDYDSIHLSTMGDEFSGIVTEIGNEVTHLKVGQRVFGINMSRSMGSFVTCDADLVFPISNLTEEGACTIPIVFLTSWYSLVVQGRLKKNEKVLIHSACGGVGLASIQIAQYIGAEIFATVGSNDKKEYLVKNFGIDPSKIYSSRSLNFYNEIMNSTSGEGVDVVLNSLSGEYLEKSIQTLSNYGRFVEIGKKDIYSNSKIGLLPFRNNLSFLAVDIAQMTENKRSFLAEMMINDILPLFKQGLLKALDQTIFENYNIVKAIRFMSAGNHIGKILINWDDMINEKLKTIDFSNQMFKANATYIFTGTGGLTQILLKDFAVNSEIKNVVLVSINGISNHPNKVKLINQLEENNVNVIVEKCDLVSSHNVEKLFSKLINEYPQLPPIKGIFHFASLVSDRKIPNHTNDSFLPMYNSKALSAWNLHNQSLIHNLELDHFVTVGSLVTVLGNIGLSNYCAANKFVEGLTNLRYSMGLNATCIHLTSIPEVGMASNDRVINLLKSIGVMPYENLSILVSGINYIMKTNTRSIKIFGEAIMDRFIKSVKVYRGKECFEELNIETAKDNKEISFSSFDNDNMGDLPEDEDINNESQEEIDGDEEYIISKLRNIVCDIIEIRQEDLINNVSFNNYGIDSLLSSELSNSIQKIFNVLIPSLTLVDNSNIQTAAGLIKSKLESSNISLNKKKNKMEPKKNNNQSKDSIKKVISKIQEKEFINQNLIPNKSPSSKNDIKPLILDSIQDKLKLSSKELMTSPPPSAKRENKTETSVPSQSHILSLNNQQQHDFSDPNSLATVLYEISPVAAPHHRYQKDVLNEILELTEEKEFISNIYDKCKINSRYCFNNQLTMAELNEIDAGQRVKIFKEATYQTVVKAGESVIKKAGIDPLLISHVVGVTSTGIMAPSIDVILIDRLGLSKNTSRTMINFMGCGASINSMRAASAYARSRPGTFVLVVAVESSSTCMKFDFGKRSDLISQCIFTDGCVGTLITCQPRLTMKNKMEIIDDMSYLMPDSRDALTLFMSSSGLDLDLRPELPLAINRYIKQAFDEFLDKNQLELKDLEFFATHPGGVKIISAVHEGLGLSPEDLSDSYEVMKRYGNMVGVSTYYVLRRILDKNNALLEEGSIGYKYGIALAFSPGASIEAVLFKLVE</sequence>
<dbReference type="GO" id="GO:0004315">
    <property type="term" value="F:3-oxoacyl-[acyl-carrier-protein] synthase activity"/>
    <property type="evidence" value="ECO:0007669"/>
    <property type="project" value="InterPro"/>
</dbReference>
<dbReference type="SMART" id="SM00827">
    <property type="entry name" value="PKS_AT"/>
    <property type="match status" value="1"/>
</dbReference>
<dbReference type="Proteomes" id="UP000001064">
    <property type="component" value="Unassembled WGS sequence"/>
</dbReference>
<dbReference type="PROSITE" id="PS52019">
    <property type="entry name" value="PKS_MFAS_DH"/>
    <property type="match status" value="1"/>
</dbReference>
<dbReference type="Pfam" id="PF00109">
    <property type="entry name" value="ketoacyl-synt"/>
    <property type="match status" value="1"/>
</dbReference>
<feature type="region of interest" description="Disordered" evidence="8">
    <location>
        <begin position="2269"/>
        <end position="2289"/>
    </location>
</feature>
<dbReference type="GeneID" id="10506589"/>
<organism evidence="12 13">
    <name type="scientific">Dictyostelium purpureum</name>
    <name type="common">Slime mold</name>
    <dbReference type="NCBI Taxonomy" id="5786"/>
    <lineage>
        <taxon>Eukaryota</taxon>
        <taxon>Amoebozoa</taxon>
        <taxon>Evosea</taxon>
        <taxon>Eumycetozoa</taxon>
        <taxon>Dictyostelia</taxon>
        <taxon>Dictyosteliales</taxon>
        <taxon>Dictyosteliaceae</taxon>
        <taxon>Dictyostelium</taxon>
    </lineage>
</organism>
<evidence type="ECO:0000256" key="8">
    <source>
        <dbReference type="SAM" id="MobiDB-lite"/>
    </source>
</evidence>
<dbReference type="PANTHER" id="PTHR45681:SF6">
    <property type="entry name" value="POLYKETIDE SYNTHASE 37"/>
    <property type="match status" value="1"/>
</dbReference>
<name>F1A3W7_DICPU</name>
<evidence type="ECO:0000256" key="6">
    <source>
        <dbReference type="ARBA" id="ARBA00023315"/>
    </source>
</evidence>
<dbReference type="InterPro" id="IPR011032">
    <property type="entry name" value="GroES-like_sf"/>
</dbReference>
<dbReference type="CDD" id="cd05195">
    <property type="entry name" value="enoyl_red"/>
    <property type="match status" value="1"/>
</dbReference>
<keyword evidence="6" id="KW-0012">Acyltransferase</keyword>
<dbReference type="SMART" id="SM00825">
    <property type="entry name" value="PKS_KS"/>
    <property type="match status" value="1"/>
</dbReference>
<keyword evidence="2" id="KW-0596">Phosphopantetheine</keyword>
<dbReference type="Pfam" id="PF00195">
    <property type="entry name" value="Chal_sti_synt_N"/>
    <property type="match status" value="1"/>
</dbReference>
<dbReference type="STRING" id="5786.F1A3W7"/>
<dbReference type="Gene3D" id="3.40.366.10">
    <property type="entry name" value="Malonyl-Coenzyme A Acyl Carrier Protein, domain 2"/>
    <property type="match status" value="1"/>
</dbReference>
<dbReference type="Pfam" id="PF16197">
    <property type="entry name" value="KAsynt_C_assoc"/>
    <property type="match status" value="1"/>
</dbReference>
<dbReference type="CDD" id="cd00833">
    <property type="entry name" value="PKS"/>
    <property type="match status" value="1"/>
</dbReference>
<dbReference type="Pfam" id="PF02797">
    <property type="entry name" value="Chal_sti_synt_C"/>
    <property type="match status" value="1"/>
</dbReference>
<dbReference type="Pfam" id="PF02801">
    <property type="entry name" value="Ketoacyl-synt_C"/>
    <property type="match status" value="1"/>
</dbReference>
<dbReference type="Pfam" id="PF14765">
    <property type="entry name" value="PS-DH"/>
    <property type="match status" value="1"/>
</dbReference>
<dbReference type="GO" id="GO:0048102">
    <property type="term" value="P:autophagic cell death"/>
    <property type="evidence" value="ECO:0007669"/>
    <property type="project" value="EnsemblProtists"/>
</dbReference>
<feature type="domain" description="Ketosynthase family 3 (KS3)" evidence="10">
    <location>
        <begin position="13"/>
        <end position="431"/>
    </location>
</feature>
<dbReference type="GO" id="GO:0031288">
    <property type="term" value="P:sorocarp morphogenesis"/>
    <property type="evidence" value="ECO:0007669"/>
    <property type="project" value="EnsemblProtists"/>
</dbReference>
<evidence type="ECO:0000259" key="10">
    <source>
        <dbReference type="PROSITE" id="PS52004"/>
    </source>
</evidence>
<dbReference type="InParanoid" id="F1A3W7"/>
<evidence type="ECO:0000259" key="11">
    <source>
        <dbReference type="PROSITE" id="PS52019"/>
    </source>
</evidence>
<dbReference type="GO" id="GO:0010629">
    <property type="term" value="P:negative regulation of gene expression"/>
    <property type="evidence" value="ECO:0007669"/>
    <property type="project" value="EnsemblProtists"/>
</dbReference>
<gene>
    <name evidence="12" type="ORF">DICPUDRAFT_159351</name>
</gene>
<dbReference type="InterPro" id="IPR009081">
    <property type="entry name" value="PP-bd_ACP"/>
</dbReference>
<dbReference type="Pfam" id="PF00550">
    <property type="entry name" value="PP-binding"/>
    <property type="match status" value="1"/>
</dbReference>
<dbReference type="Gene3D" id="3.40.47.10">
    <property type="match status" value="3"/>
</dbReference>
<dbReference type="GO" id="GO:0018893">
    <property type="term" value="P:dibenzofuran metabolic process"/>
    <property type="evidence" value="ECO:0007669"/>
    <property type="project" value="EnsemblProtists"/>
</dbReference>
<dbReference type="InterPro" id="IPR001227">
    <property type="entry name" value="Ac_transferase_dom_sf"/>
</dbReference>
<dbReference type="InterPro" id="IPR013149">
    <property type="entry name" value="ADH-like_C"/>
</dbReference>
<evidence type="ECO:0000256" key="2">
    <source>
        <dbReference type="ARBA" id="ARBA00022450"/>
    </source>
</evidence>
<dbReference type="GO" id="GO:0030639">
    <property type="term" value="P:polyketide biosynthetic process"/>
    <property type="evidence" value="ECO:0007669"/>
    <property type="project" value="EnsemblProtists"/>
</dbReference>
<dbReference type="InterPro" id="IPR014031">
    <property type="entry name" value="Ketoacyl_synth_C"/>
</dbReference>
<dbReference type="InterPro" id="IPR014030">
    <property type="entry name" value="Ketoacyl_synth_N"/>
</dbReference>
<keyword evidence="5" id="KW-0521">NADP</keyword>
<dbReference type="InterPro" id="IPR049552">
    <property type="entry name" value="PKS_DH_N"/>
</dbReference>
<dbReference type="InterPro" id="IPR050444">
    <property type="entry name" value="Polyketide_Synthase"/>
</dbReference>
<dbReference type="SUPFAM" id="SSF50129">
    <property type="entry name" value="GroES-like"/>
    <property type="match status" value="1"/>
</dbReference>
<dbReference type="InterPro" id="IPR016039">
    <property type="entry name" value="Thiolase-like"/>
</dbReference>
<feature type="region of interest" description="Disordered" evidence="8">
    <location>
        <begin position="2336"/>
        <end position="2359"/>
    </location>
</feature>
<dbReference type="Pfam" id="PF08659">
    <property type="entry name" value="KR"/>
    <property type="match status" value="1"/>
</dbReference>
<dbReference type="VEuPathDB" id="AmoebaDB:DICPUDRAFT_159351"/>
<keyword evidence="13" id="KW-1185">Reference proteome</keyword>
<dbReference type="SMART" id="SM00822">
    <property type="entry name" value="PKS_KR"/>
    <property type="match status" value="1"/>
</dbReference>
<dbReference type="PANTHER" id="PTHR45681">
    <property type="entry name" value="POLYKETIDE SYNTHASE 44-RELATED"/>
    <property type="match status" value="1"/>
</dbReference>
<dbReference type="PROSITE" id="PS00606">
    <property type="entry name" value="KS3_1"/>
    <property type="match status" value="1"/>
</dbReference>
<dbReference type="GO" id="GO:0031148">
    <property type="term" value="P:DIF-1 biosynthetic process"/>
    <property type="evidence" value="ECO:0007669"/>
    <property type="project" value="EnsemblProtists"/>
</dbReference>
<evidence type="ECO:0000313" key="13">
    <source>
        <dbReference type="Proteomes" id="UP000001064"/>
    </source>
</evidence>
<dbReference type="GO" id="GO:0010628">
    <property type="term" value="P:positive regulation of gene expression"/>
    <property type="evidence" value="ECO:0007669"/>
    <property type="project" value="EnsemblProtists"/>
</dbReference>
<comment type="cofactor">
    <cofactor evidence="1">
        <name>pantetheine 4'-phosphate</name>
        <dbReference type="ChEBI" id="CHEBI:47942"/>
    </cofactor>
</comment>
<dbReference type="InterPro" id="IPR013968">
    <property type="entry name" value="PKS_KR"/>
</dbReference>
<dbReference type="GO" id="GO:0006633">
    <property type="term" value="P:fatty acid biosynthetic process"/>
    <property type="evidence" value="ECO:0000318"/>
    <property type="project" value="GO_Central"/>
</dbReference>
<dbReference type="InterPro" id="IPR057326">
    <property type="entry name" value="KR_dom"/>
</dbReference>
<proteinExistence type="predicted"/>
<feature type="domain" description="Carrier" evidence="9">
    <location>
        <begin position="2185"/>
        <end position="2262"/>
    </location>
</feature>
<dbReference type="InterPro" id="IPR020841">
    <property type="entry name" value="PKS_Beta-ketoAc_synthase_dom"/>
</dbReference>
<evidence type="ECO:0000256" key="1">
    <source>
        <dbReference type="ARBA" id="ARBA00001957"/>
    </source>
</evidence>
<dbReference type="InterPro" id="IPR036291">
    <property type="entry name" value="NAD(P)-bd_dom_sf"/>
</dbReference>
<dbReference type="PROSITE" id="PS50075">
    <property type="entry name" value="CARRIER"/>
    <property type="match status" value="1"/>
</dbReference>
<accession>F1A3W7</accession>
<dbReference type="OrthoDB" id="329835at2759"/>
<dbReference type="InterPro" id="IPR012328">
    <property type="entry name" value="Chalcone/stilbene_synt_C"/>
</dbReference>
<dbReference type="InterPro" id="IPR018201">
    <property type="entry name" value="Ketoacyl_synth_AS"/>
</dbReference>
<dbReference type="InterPro" id="IPR042104">
    <property type="entry name" value="PKS_dehydratase_sf"/>
</dbReference>
<dbReference type="SMART" id="SM00829">
    <property type="entry name" value="PKS_ER"/>
    <property type="match status" value="1"/>
</dbReference>
<dbReference type="Pfam" id="PF00698">
    <property type="entry name" value="Acyl_transf_1"/>
    <property type="match status" value="1"/>
</dbReference>
<dbReference type="SUPFAM" id="SSF51735">
    <property type="entry name" value="NAD(P)-binding Rossmann-fold domains"/>
    <property type="match status" value="2"/>
</dbReference>
<dbReference type="Gene3D" id="3.10.129.110">
    <property type="entry name" value="Polyketide synthase dehydratase"/>
    <property type="match status" value="1"/>
</dbReference>
<dbReference type="Pfam" id="PF08240">
    <property type="entry name" value="ADH_N"/>
    <property type="match status" value="1"/>
</dbReference>
<feature type="region of interest" description="N-terminal hotdog fold" evidence="7">
    <location>
        <begin position="964"/>
        <end position="1087"/>
    </location>
</feature>
<reference evidence="13" key="1">
    <citation type="journal article" date="2011" name="Genome Biol.">
        <title>Comparative genomics of the social amoebae Dictyostelium discoideum and Dictyostelium purpureum.</title>
        <authorList>
            <consortium name="US DOE Joint Genome Institute (JGI-PGF)"/>
            <person name="Sucgang R."/>
            <person name="Kuo A."/>
            <person name="Tian X."/>
            <person name="Salerno W."/>
            <person name="Parikh A."/>
            <person name="Feasley C.L."/>
            <person name="Dalin E."/>
            <person name="Tu H."/>
            <person name="Huang E."/>
            <person name="Barry K."/>
            <person name="Lindquist E."/>
            <person name="Shapiro H."/>
            <person name="Bruce D."/>
            <person name="Schmutz J."/>
            <person name="Salamov A."/>
            <person name="Fey P."/>
            <person name="Gaudet P."/>
            <person name="Anjard C."/>
            <person name="Babu M.M."/>
            <person name="Basu S."/>
            <person name="Bushmanova Y."/>
            <person name="van der Wel H."/>
            <person name="Katoh-Kurasawa M."/>
            <person name="Dinh C."/>
            <person name="Coutinho P.M."/>
            <person name="Saito T."/>
            <person name="Elias M."/>
            <person name="Schaap P."/>
            <person name="Kay R.R."/>
            <person name="Henrissat B."/>
            <person name="Eichinger L."/>
            <person name="Rivero F."/>
            <person name="Putnam N.H."/>
            <person name="West C.M."/>
            <person name="Loomis W.F."/>
            <person name="Chisholm R.L."/>
            <person name="Shaulsky G."/>
            <person name="Strassmann J.E."/>
            <person name="Queller D.C."/>
            <person name="Kuspa A."/>
            <person name="Grigoriev I.V."/>
        </authorList>
    </citation>
    <scope>NUCLEOTIDE SEQUENCE [LARGE SCALE GENOMIC DNA]</scope>
    <source>
        <strain evidence="13">QSDP1</strain>
    </source>
</reference>
<dbReference type="KEGG" id="dpp:DICPUDRAFT_159351"/>
<evidence type="ECO:0000256" key="5">
    <source>
        <dbReference type="ARBA" id="ARBA00022857"/>
    </source>
</evidence>
<dbReference type="InterPro" id="IPR049900">
    <property type="entry name" value="PKS_mFAS_DH"/>
</dbReference>
<dbReference type="InterPro" id="IPR013154">
    <property type="entry name" value="ADH-like_N"/>
</dbReference>
<dbReference type="InterPro" id="IPR020843">
    <property type="entry name" value="ER"/>
</dbReference>
<dbReference type="SUPFAM" id="SSF47336">
    <property type="entry name" value="ACP-like"/>
    <property type="match status" value="1"/>
</dbReference>
<dbReference type="Gene3D" id="3.30.70.3290">
    <property type="match status" value="1"/>
</dbReference>
<keyword evidence="4" id="KW-0808">Transferase</keyword>
<dbReference type="Gene3D" id="3.90.180.10">
    <property type="entry name" value="Medium-chain alcohol dehydrogenases, catalytic domain"/>
    <property type="match status" value="1"/>
</dbReference>
<dbReference type="SUPFAM" id="SSF52151">
    <property type="entry name" value="FabD/lysophospholipase-like"/>
    <property type="match status" value="1"/>
</dbReference>
<dbReference type="InterPro" id="IPR014043">
    <property type="entry name" value="Acyl_transferase_dom"/>
</dbReference>
<keyword evidence="3" id="KW-0597">Phosphoprotein</keyword>
<dbReference type="GO" id="GO:0016491">
    <property type="term" value="F:oxidoreductase activity"/>
    <property type="evidence" value="ECO:0007669"/>
    <property type="project" value="InterPro"/>
</dbReference>
<dbReference type="eggNOG" id="KOG1202">
    <property type="taxonomic scope" value="Eukaryota"/>
</dbReference>
<dbReference type="RefSeq" id="XP_003294361.1">
    <property type="nucleotide sequence ID" value="XM_003294313.1"/>
</dbReference>
<dbReference type="GO" id="GO:0031149">
    <property type="term" value="P:sorocarp stalk cell differentiation"/>
    <property type="evidence" value="ECO:0007669"/>
    <property type="project" value="EnsemblProtists"/>
</dbReference>
<feature type="active site" description="Proton acceptor; for dehydratase activity" evidence="7">
    <location>
        <position position="996"/>
    </location>
</feature>
<dbReference type="Pfam" id="PF00107">
    <property type="entry name" value="ADH_zinc_N"/>
    <property type="match status" value="1"/>
</dbReference>
<evidence type="ECO:0000256" key="3">
    <source>
        <dbReference type="ARBA" id="ARBA00022553"/>
    </source>
</evidence>
<dbReference type="InterPro" id="IPR049551">
    <property type="entry name" value="PKS_DH_C"/>
</dbReference>
<dbReference type="InterPro" id="IPR036736">
    <property type="entry name" value="ACP-like_sf"/>
</dbReference>
<dbReference type="OMA" id="KMRGGEF"/>
<dbReference type="FunFam" id="3.40.50.720:FF:000209">
    <property type="entry name" value="Polyketide synthase Pks12"/>
    <property type="match status" value="1"/>
</dbReference>
<dbReference type="InterPro" id="IPR001099">
    <property type="entry name" value="Chalcone/stilbene_synt_N"/>
</dbReference>
<dbReference type="Gene3D" id="3.40.50.720">
    <property type="entry name" value="NAD(P)-binding Rossmann-like Domain"/>
    <property type="match status" value="3"/>
</dbReference>
<feature type="region of interest" description="C-terminal hotdog fold" evidence="7">
    <location>
        <begin position="1102"/>
        <end position="1260"/>
    </location>
</feature>
<dbReference type="Pfam" id="PF21089">
    <property type="entry name" value="PKS_DH_N"/>
    <property type="match status" value="1"/>
</dbReference>
<evidence type="ECO:0000256" key="7">
    <source>
        <dbReference type="PROSITE-ProRule" id="PRU01363"/>
    </source>
</evidence>
<evidence type="ECO:0000256" key="4">
    <source>
        <dbReference type="ARBA" id="ARBA00022679"/>
    </source>
</evidence>
<evidence type="ECO:0000259" key="9">
    <source>
        <dbReference type="PROSITE" id="PS50075"/>
    </source>
</evidence>
<feature type="active site" description="Proton donor; for dehydratase activity" evidence="7">
    <location>
        <position position="1170"/>
    </location>
</feature>
<dbReference type="InterPro" id="IPR032821">
    <property type="entry name" value="PKS_assoc"/>
</dbReference>
<evidence type="ECO:0000313" key="12">
    <source>
        <dbReference type="EMBL" id="EGC29114.1"/>
    </source>
</evidence>
<dbReference type="Gene3D" id="1.10.1200.10">
    <property type="entry name" value="ACP-like"/>
    <property type="match status" value="1"/>
</dbReference>
<feature type="domain" description="PKS/mFAS DH" evidence="11">
    <location>
        <begin position="964"/>
        <end position="1260"/>
    </location>
</feature>
<dbReference type="InterPro" id="IPR016035">
    <property type="entry name" value="Acyl_Trfase/lysoPLipase"/>
</dbReference>
<dbReference type="SUPFAM" id="SSF53901">
    <property type="entry name" value="Thiolase-like"/>
    <property type="match status" value="2"/>
</dbReference>